<dbReference type="GO" id="GO:0035242">
    <property type="term" value="F:protein-arginine omega-N asymmetric methyltransferase activity"/>
    <property type="evidence" value="ECO:0007669"/>
    <property type="project" value="UniProtKB-EC"/>
</dbReference>
<dbReference type="GO" id="GO:0005737">
    <property type="term" value="C:cytoplasm"/>
    <property type="evidence" value="ECO:0007669"/>
    <property type="project" value="UniProtKB-SubCell"/>
</dbReference>
<evidence type="ECO:0000256" key="12">
    <source>
        <dbReference type="ARBA" id="ARBA00049086"/>
    </source>
</evidence>
<dbReference type="CDD" id="cd02440">
    <property type="entry name" value="AdoMet_MTases"/>
    <property type="match status" value="1"/>
</dbReference>
<reference evidence="15" key="1">
    <citation type="submission" date="2021-01" db="EMBL/GenBank/DDBJ databases">
        <authorList>
            <person name="Corre E."/>
            <person name="Pelletier E."/>
            <person name="Niang G."/>
            <person name="Scheremetjew M."/>
            <person name="Finn R."/>
            <person name="Kale V."/>
            <person name="Holt S."/>
            <person name="Cochrane G."/>
            <person name="Meng A."/>
            <person name="Brown T."/>
            <person name="Cohen L."/>
        </authorList>
    </citation>
    <scope>NUCLEOTIDE SEQUENCE</scope>
    <source>
        <strain evidence="15">CCMP2078</strain>
    </source>
</reference>
<dbReference type="InterPro" id="IPR029063">
    <property type="entry name" value="SAM-dependent_MTases_sf"/>
</dbReference>
<dbReference type="GO" id="GO:0005634">
    <property type="term" value="C:nucleus"/>
    <property type="evidence" value="ECO:0007669"/>
    <property type="project" value="UniProtKB-SubCell"/>
</dbReference>
<evidence type="ECO:0000256" key="3">
    <source>
        <dbReference type="ARBA" id="ARBA00011925"/>
    </source>
</evidence>
<accession>A0A7R9U1C9</accession>
<evidence type="ECO:0000256" key="11">
    <source>
        <dbReference type="ARBA" id="ARBA00023242"/>
    </source>
</evidence>
<dbReference type="InterPro" id="IPR055135">
    <property type="entry name" value="PRMT_dom"/>
</dbReference>
<evidence type="ECO:0000256" key="9">
    <source>
        <dbReference type="ARBA" id="ARBA00023015"/>
    </source>
</evidence>
<keyword evidence="11" id="KW-0539">Nucleus</keyword>
<evidence type="ECO:0000256" key="6">
    <source>
        <dbReference type="ARBA" id="ARBA00022679"/>
    </source>
</evidence>
<evidence type="ECO:0000256" key="8">
    <source>
        <dbReference type="ARBA" id="ARBA00022853"/>
    </source>
</evidence>
<gene>
    <name evidence="15" type="ORF">PPYR1160_LOCUS1013</name>
</gene>
<evidence type="ECO:0000256" key="10">
    <source>
        <dbReference type="ARBA" id="ARBA00023163"/>
    </source>
</evidence>
<dbReference type="PROSITE" id="PS51678">
    <property type="entry name" value="SAM_MT_PRMT"/>
    <property type="match status" value="1"/>
</dbReference>
<evidence type="ECO:0000256" key="2">
    <source>
        <dbReference type="ARBA" id="ARBA00004496"/>
    </source>
</evidence>
<dbReference type="AlphaFoldDB" id="A0A7R9U1C9"/>
<dbReference type="PANTHER" id="PTHR11006:SF10">
    <property type="entry name" value="HISTONE-ARGININE METHYLTRANSFERASE CARMER-RELATED"/>
    <property type="match status" value="1"/>
</dbReference>
<sequence>MEDSSGEQVPDLSAADNPFTQYYAQLTHQQNMLQDATRTGTYQQAMLRNPADFQDKVVLDVGTGTGILAFFAVQAGARKVYAVEASDMAMCAQALVESNDFAKGVIEVVKGKMEEIELPEKVDIVISEPIGFLLVHERMLESYVVARDRFLKPNGLMMPTTGSIVCAPMTDEALFNEQSAKSRFWQSERFYGIDMRVLEPFSNVENFAQPIVGYFFLESLLTSERAVKSFDFSKCTKEELTDFDLEFRFLIDRTAVMHGLGCWFDITFDGSMEQVILSTAPDMPGTHWYQCRLLLRDPIAVNRGQTVTGSLKFVANSRFSYDITFSCRLEGTDITSQNHIKLQDQLYHYLTNPSAAMNHPSYQQGSSQQYEYGGALNGNNGY</sequence>
<dbReference type="Gene3D" id="3.40.50.150">
    <property type="entry name" value="Vaccinia Virus protein VP39"/>
    <property type="match status" value="1"/>
</dbReference>
<evidence type="ECO:0000256" key="5">
    <source>
        <dbReference type="ARBA" id="ARBA00022603"/>
    </source>
</evidence>
<keyword evidence="4" id="KW-0963">Cytoplasm</keyword>
<keyword evidence="7 13" id="KW-0949">S-adenosyl-L-methionine</keyword>
<dbReference type="EMBL" id="HBEA01001370">
    <property type="protein sequence ID" value="CAD8251522.1"/>
    <property type="molecule type" value="Transcribed_RNA"/>
</dbReference>
<organism evidence="15">
    <name type="scientific">Pinguiococcus pyrenoidosus</name>
    <dbReference type="NCBI Taxonomy" id="172671"/>
    <lineage>
        <taxon>Eukaryota</taxon>
        <taxon>Sar</taxon>
        <taxon>Stramenopiles</taxon>
        <taxon>Ochrophyta</taxon>
        <taxon>Pinguiophyceae</taxon>
        <taxon>Pinguiochrysidales</taxon>
        <taxon>Pinguiochrysidaceae</taxon>
        <taxon>Pinguiococcus</taxon>
    </lineage>
</organism>
<dbReference type="SUPFAM" id="SSF53335">
    <property type="entry name" value="S-adenosyl-L-methionine-dependent methyltransferases"/>
    <property type="match status" value="1"/>
</dbReference>
<dbReference type="Pfam" id="PF06325">
    <property type="entry name" value="PrmA"/>
    <property type="match status" value="1"/>
</dbReference>
<evidence type="ECO:0000259" key="14">
    <source>
        <dbReference type="Pfam" id="PF22528"/>
    </source>
</evidence>
<dbReference type="PANTHER" id="PTHR11006">
    <property type="entry name" value="PROTEIN ARGININE N-METHYLTRANSFERASE"/>
    <property type="match status" value="1"/>
</dbReference>
<protein>
    <recommendedName>
        <fullName evidence="3">type I protein arginine methyltransferase</fullName>
        <ecNumber evidence="3">2.1.1.319</ecNumber>
    </recommendedName>
</protein>
<dbReference type="FunFam" id="3.40.50.150:FF:000052">
    <property type="entry name" value="Probable histone-arginine methyltransferase CARM1"/>
    <property type="match status" value="1"/>
</dbReference>
<dbReference type="GO" id="GO:0035241">
    <property type="term" value="F:protein-arginine omega-N monomethyltransferase activity"/>
    <property type="evidence" value="ECO:0007669"/>
    <property type="project" value="UniProtKB-ARBA"/>
</dbReference>
<evidence type="ECO:0000256" key="13">
    <source>
        <dbReference type="PROSITE-ProRule" id="PRU01015"/>
    </source>
</evidence>
<keyword evidence="6 13" id="KW-0808">Transferase</keyword>
<name>A0A7R9U1C9_9STRA</name>
<comment type="subcellular location">
    <subcellularLocation>
        <location evidence="2">Cytoplasm</location>
    </subcellularLocation>
    <subcellularLocation>
        <location evidence="1">Nucleus</location>
    </subcellularLocation>
</comment>
<keyword evidence="10" id="KW-0804">Transcription</keyword>
<keyword evidence="9" id="KW-0805">Transcription regulation</keyword>
<keyword evidence="8" id="KW-0156">Chromatin regulator</keyword>
<evidence type="ECO:0000256" key="1">
    <source>
        <dbReference type="ARBA" id="ARBA00004123"/>
    </source>
</evidence>
<evidence type="ECO:0000256" key="7">
    <source>
        <dbReference type="ARBA" id="ARBA00022691"/>
    </source>
</evidence>
<proteinExistence type="predicted"/>
<feature type="domain" description="Protein arginine N-methyltransferase" evidence="14">
    <location>
        <begin position="179"/>
        <end position="325"/>
    </location>
</feature>
<dbReference type="EC" id="2.1.1.319" evidence="3"/>
<dbReference type="GO" id="GO:0070611">
    <property type="term" value="F:histone H3R2 methyltransferase activity"/>
    <property type="evidence" value="ECO:0007669"/>
    <property type="project" value="TreeGrafter"/>
</dbReference>
<dbReference type="GO" id="GO:0032259">
    <property type="term" value="P:methylation"/>
    <property type="evidence" value="ECO:0007669"/>
    <property type="project" value="UniProtKB-KW"/>
</dbReference>
<evidence type="ECO:0000313" key="15">
    <source>
        <dbReference type="EMBL" id="CAD8251522.1"/>
    </source>
</evidence>
<evidence type="ECO:0000256" key="4">
    <source>
        <dbReference type="ARBA" id="ARBA00022490"/>
    </source>
</evidence>
<comment type="catalytic activity">
    <reaction evidence="12">
        <text>L-arginyl-[protein] + 2 S-adenosyl-L-methionine = N(omega),N(omega)-dimethyl-L-arginyl-[protein] + 2 S-adenosyl-L-homocysteine + 2 H(+)</text>
        <dbReference type="Rhea" id="RHEA:48096"/>
        <dbReference type="Rhea" id="RHEA-COMP:10532"/>
        <dbReference type="Rhea" id="RHEA-COMP:11991"/>
        <dbReference type="ChEBI" id="CHEBI:15378"/>
        <dbReference type="ChEBI" id="CHEBI:29965"/>
        <dbReference type="ChEBI" id="CHEBI:57856"/>
        <dbReference type="ChEBI" id="CHEBI:59789"/>
        <dbReference type="ChEBI" id="CHEBI:61897"/>
        <dbReference type="EC" id="2.1.1.319"/>
    </reaction>
</comment>
<dbReference type="InterPro" id="IPR025799">
    <property type="entry name" value="Arg_MeTrfase"/>
</dbReference>
<dbReference type="Gene3D" id="2.70.160.11">
    <property type="entry name" value="Hnrnp arginine n-methyltransferase1"/>
    <property type="match status" value="1"/>
</dbReference>
<dbReference type="Pfam" id="PF22528">
    <property type="entry name" value="PRMT_C"/>
    <property type="match status" value="1"/>
</dbReference>
<keyword evidence="5 13" id="KW-0489">Methyltransferase</keyword>